<dbReference type="InterPro" id="IPR050486">
    <property type="entry name" value="Mannose-1P_guanyltransferase"/>
</dbReference>
<protein>
    <recommendedName>
        <fullName evidence="1">Nucleotidyl transferase domain-containing protein</fullName>
    </recommendedName>
</protein>
<feature type="domain" description="Nucleotidyl transferase" evidence="1">
    <location>
        <begin position="1"/>
        <end position="204"/>
    </location>
</feature>
<evidence type="ECO:0000259" key="1">
    <source>
        <dbReference type="Pfam" id="PF00483"/>
    </source>
</evidence>
<evidence type="ECO:0000313" key="2">
    <source>
        <dbReference type="EMBL" id="SVA46619.1"/>
    </source>
</evidence>
<dbReference type="Gene3D" id="3.90.550.10">
    <property type="entry name" value="Spore Coat Polysaccharide Biosynthesis Protein SpsA, Chain A"/>
    <property type="match status" value="1"/>
</dbReference>
<dbReference type="AlphaFoldDB" id="A0A381W253"/>
<proteinExistence type="predicted"/>
<dbReference type="SUPFAM" id="SSF53448">
    <property type="entry name" value="Nucleotide-diphospho-sugar transferases"/>
    <property type="match status" value="1"/>
</dbReference>
<dbReference type="InterPro" id="IPR005835">
    <property type="entry name" value="NTP_transferase_dom"/>
</dbReference>
<sequence length="236" mass="26714">MIPIGGRPLLEHWLCALYRNGITQALVNIHHHRTLVESFLARNQFQGWVYGVYEPQLLGTAGTLRQNREFFENEPVLLIHADNWCQCDFSEFLGFHSHRRPSGTSITMMTFRTSSPTACGIVEVDGKGVVQNFHEKIEDPPGNLANGAVYLLEPEVSAWIGERLFVKDFSTQVIPHFLGRIATWENQGIHRDIGMIHSLVAAQSDPQPVNCWDTADSWSRAFESHPVHHQLVGEIH</sequence>
<dbReference type="PANTHER" id="PTHR22572">
    <property type="entry name" value="SUGAR-1-PHOSPHATE GUANYL TRANSFERASE"/>
    <property type="match status" value="1"/>
</dbReference>
<name>A0A381W253_9ZZZZ</name>
<reference evidence="2" key="1">
    <citation type="submission" date="2018-05" db="EMBL/GenBank/DDBJ databases">
        <authorList>
            <person name="Lanie J.A."/>
            <person name="Ng W.-L."/>
            <person name="Kazmierczak K.M."/>
            <person name="Andrzejewski T.M."/>
            <person name="Davidsen T.M."/>
            <person name="Wayne K.J."/>
            <person name="Tettelin H."/>
            <person name="Glass J.I."/>
            <person name="Rusch D."/>
            <person name="Podicherti R."/>
            <person name="Tsui H.-C.T."/>
            <person name="Winkler M.E."/>
        </authorList>
    </citation>
    <scope>NUCLEOTIDE SEQUENCE</scope>
</reference>
<dbReference type="CDD" id="cd04181">
    <property type="entry name" value="NTP_transferase"/>
    <property type="match status" value="1"/>
</dbReference>
<dbReference type="InterPro" id="IPR029044">
    <property type="entry name" value="Nucleotide-diphossugar_trans"/>
</dbReference>
<organism evidence="2">
    <name type="scientific">marine metagenome</name>
    <dbReference type="NCBI Taxonomy" id="408172"/>
    <lineage>
        <taxon>unclassified sequences</taxon>
        <taxon>metagenomes</taxon>
        <taxon>ecological metagenomes</taxon>
    </lineage>
</organism>
<dbReference type="Pfam" id="PF00483">
    <property type="entry name" value="NTP_transferase"/>
    <property type="match status" value="1"/>
</dbReference>
<gene>
    <name evidence="2" type="ORF">METZ01_LOCUS99473</name>
</gene>
<dbReference type="EMBL" id="UINC01010486">
    <property type="protein sequence ID" value="SVA46619.1"/>
    <property type="molecule type" value="Genomic_DNA"/>
</dbReference>
<accession>A0A381W253</accession>